<gene>
    <name evidence="2" type="ORF">DPX16_11051</name>
</gene>
<feature type="region of interest" description="Disordered" evidence="1">
    <location>
        <begin position="50"/>
        <end position="71"/>
    </location>
</feature>
<dbReference type="Proteomes" id="UP000281406">
    <property type="component" value="Unassembled WGS sequence"/>
</dbReference>
<reference evidence="2 3" key="1">
    <citation type="submission" date="2018-10" db="EMBL/GenBank/DDBJ databases">
        <title>Genome assembly for a Yunnan-Guizhou Plateau 3E fish, Anabarilius grahami (Regan), and its evolutionary and genetic applications.</title>
        <authorList>
            <person name="Jiang W."/>
        </authorList>
    </citation>
    <scope>NUCLEOTIDE SEQUENCE [LARGE SCALE GENOMIC DNA]</scope>
    <source>
        <strain evidence="2">AG-KIZ</strain>
        <tissue evidence="2">Muscle</tissue>
    </source>
</reference>
<keyword evidence="3" id="KW-1185">Reference proteome</keyword>
<proteinExistence type="predicted"/>
<dbReference type="AlphaFoldDB" id="A0A3N0Y2X6"/>
<sequence length="300" mass="31974">MAQYWPTLLHLSSTRHIGANYHHPLELPDTSGLNRGDVNYCLESVYPRSRTQLDTESVPPPSNTEETSETPQMESYHWLIDFNVLLTSTLSSLHLPLPSPCSASPPAPSLLEVVSPSPSPAMPSTYIKPQDLQPQSVPERIDPVAPALASDRLGPSICRLHLGSSPLQLPPPDTLGLTAPPGSLVPPAPPWSVVTPPSPRTCGPSARLCSSTPTAAAGSSFIFRSASVLHHNDIFSVLGYSDPQIIVATTSPRPPVPEMSLFSIGSPSAPWNQLAPPPSVVPQLMPASTPHWLLPPSTPP</sequence>
<dbReference type="EMBL" id="RJVU01053643">
    <property type="protein sequence ID" value="ROL27921.1"/>
    <property type="molecule type" value="Genomic_DNA"/>
</dbReference>
<evidence type="ECO:0000256" key="1">
    <source>
        <dbReference type="SAM" id="MobiDB-lite"/>
    </source>
</evidence>
<protein>
    <submittedName>
        <fullName evidence="2">Uncharacterized protein</fullName>
    </submittedName>
</protein>
<organism evidence="2 3">
    <name type="scientific">Anabarilius grahami</name>
    <name type="common">Kanglang fish</name>
    <name type="synonym">Barilius grahami</name>
    <dbReference type="NCBI Taxonomy" id="495550"/>
    <lineage>
        <taxon>Eukaryota</taxon>
        <taxon>Metazoa</taxon>
        <taxon>Chordata</taxon>
        <taxon>Craniata</taxon>
        <taxon>Vertebrata</taxon>
        <taxon>Euteleostomi</taxon>
        <taxon>Actinopterygii</taxon>
        <taxon>Neopterygii</taxon>
        <taxon>Teleostei</taxon>
        <taxon>Ostariophysi</taxon>
        <taxon>Cypriniformes</taxon>
        <taxon>Xenocyprididae</taxon>
        <taxon>Xenocypridinae</taxon>
        <taxon>Xenocypridinae incertae sedis</taxon>
        <taxon>Anabarilius</taxon>
    </lineage>
</organism>
<comment type="caution">
    <text evidence="2">The sequence shown here is derived from an EMBL/GenBank/DDBJ whole genome shotgun (WGS) entry which is preliminary data.</text>
</comment>
<name>A0A3N0Y2X6_ANAGA</name>
<evidence type="ECO:0000313" key="2">
    <source>
        <dbReference type="EMBL" id="ROL27921.1"/>
    </source>
</evidence>
<accession>A0A3N0Y2X6</accession>
<evidence type="ECO:0000313" key="3">
    <source>
        <dbReference type="Proteomes" id="UP000281406"/>
    </source>
</evidence>